<evidence type="ECO:0000256" key="14">
    <source>
        <dbReference type="RuleBase" id="RU362015"/>
    </source>
</evidence>
<dbReference type="PROSITE" id="PS51761">
    <property type="entry name" value="GH11_3"/>
    <property type="match status" value="1"/>
</dbReference>
<dbReference type="InterPro" id="IPR033123">
    <property type="entry name" value="GH11_dom"/>
</dbReference>
<evidence type="ECO:0000256" key="10">
    <source>
        <dbReference type="ARBA" id="ARBA00023277"/>
    </source>
</evidence>
<keyword evidence="12 13" id="KW-0624">Polysaccharide degradation</keyword>
<evidence type="ECO:0000256" key="8">
    <source>
        <dbReference type="ARBA" id="ARBA00022729"/>
    </source>
</evidence>
<evidence type="ECO:0000256" key="5">
    <source>
        <dbReference type="ARBA" id="ARBA00012590"/>
    </source>
</evidence>
<proteinExistence type="inferred from homology"/>
<organism evidence="17 18">
    <name type="scientific">Penicillium atrosanguineum</name>
    <dbReference type="NCBI Taxonomy" id="1132637"/>
    <lineage>
        <taxon>Eukaryota</taxon>
        <taxon>Fungi</taxon>
        <taxon>Dikarya</taxon>
        <taxon>Ascomycota</taxon>
        <taxon>Pezizomycotina</taxon>
        <taxon>Eurotiomycetes</taxon>
        <taxon>Eurotiomycetidae</taxon>
        <taxon>Eurotiales</taxon>
        <taxon>Aspergillaceae</taxon>
        <taxon>Penicillium</taxon>
    </lineage>
</organism>
<feature type="signal peptide" evidence="15">
    <location>
        <begin position="1"/>
        <end position="19"/>
    </location>
</feature>
<dbReference type="PANTHER" id="PTHR46828">
    <property type="entry name" value="ENDO-1,4-BETA-XYLANASE A-RELATED"/>
    <property type="match status" value="1"/>
</dbReference>
<dbReference type="InterPro" id="IPR018208">
    <property type="entry name" value="GH11_AS_1"/>
</dbReference>
<feature type="active site" description="Proton donor" evidence="13">
    <location>
        <position position="206"/>
    </location>
</feature>
<evidence type="ECO:0000256" key="9">
    <source>
        <dbReference type="ARBA" id="ARBA00022801"/>
    </source>
</evidence>
<comment type="pathway">
    <text evidence="3 13 14">Glycan degradation; xylan degradation.</text>
</comment>
<evidence type="ECO:0000256" key="11">
    <source>
        <dbReference type="ARBA" id="ARBA00023295"/>
    </source>
</evidence>
<sequence length="219" mass="23442">MVSFTSLIALLSATTGAFASTGDIEKRYSSSSTGTNNGYYYSYWTDGTAEATYSNGDSGEYSVTWSGDVGNFVAGKGWNPGSQRTVTYSGSFNPDGNAYLSVYGWMTDPLVEYYIVESYGDYNPSSGGTYKGTVTSDGGTYDVYLNQRDNAASIQGTATFNQYWSVRQSKRVGGTVTTSNHFSAWESLGLELGSFTDGAYMILATEGYESSGSSAITVE</sequence>
<dbReference type="PROSITE" id="PS00776">
    <property type="entry name" value="GH11_1"/>
    <property type="match status" value="1"/>
</dbReference>
<dbReference type="GO" id="GO:0045493">
    <property type="term" value="P:xylan catabolic process"/>
    <property type="evidence" value="ECO:0007669"/>
    <property type="project" value="UniProtKB-UniRule"/>
</dbReference>
<dbReference type="FunFam" id="2.60.120.180:FF:000001">
    <property type="entry name" value="Endo-1,4-beta-xylanase"/>
    <property type="match status" value="1"/>
</dbReference>
<evidence type="ECO:0000313" key="17">
    <source>
        <dbReference type="EMBL" id="KAJ5299030.1"/>
    </source>
</evidence>
<dbReference type="AlphaFoldDB" id="A0A9W9U0S8"/>
<protein>
    <recommendedName>
        <fullName evidence="5 13">Endo-1,4-beta-xylanase</fullName>
        <ecNumber evidence="5 13">3.2.1.8</ecNumber>
    </recommendedName>
</protein>
<evidence type="ECO:0000256" key="1">
    <source>
        <dbReference type="ARBA" id="ARBA00000681"/>
    </source>
</evidence>
<evidence type="ECO:0000256" key="13">
    <source>
        <dbReference type="PROSITE-ProRule" id="PRU01097"/>
    </source>
</evidence>
<comment type="catalytic activity">
    <reaction evidence="1 13 14">
        <text>Endohydrolysis of (1-&gt;4)-beta-D-xylosidic linkages in xylans.</text>
        <dbReference type="EC" id="3.2.1.8"/>
    </reaction>
</comment>
<feature type="domain" description="GH11" evidence="16">
    <location>
        <begin position="27"/>
        <end position="219"/>
    </location>
</feature>
<dbReference type="SUPFAM" id="SSF49899">
    <property type="entry name" value="Concanavalin A-like lectins/glucanases"/>
    <property type="match status" value="1"/>
</dbReference>
<dbReference type="PANTHER" id="PTHR46828:SF2">
    <property type="entry name" value="ENDO-1,4-BETA-XYLANASE A-RELATED"/>
    <property type="match status" value="1"/>
</dbReference>
<dbReference type="InterPro" id="IPR013320">
    <property type="entry name" value="ConA-like_dom_sf"/>
</dbReference>
<dbReference type="OrthoDB" id="2115822at2759"/>
<feature type="active site" description="Nucleophile" evidence="13">
    <location>
        <position position="112"/>
    </location>
</feature>
<name>A0A9W9U0S8_9EURO</name>
<evidence type="ECO:0000256" key="6">
    <source>
        <dbReference type="ARBA" id="ARBA00022525"/>
    </source>
</evidence>
<comment type="similarity">
    <text evidence="4 13 14">Belongs to the glycosyl hydrolase 11 (cellulase G) family.</text>
</comment>
<keyword evidence="10 13" id="KW-0119">Carbohydrate metabolism</keyword>
<evidence type="ECO:0000256" key="12">
    <source>
        <dbReference type="ARBA" id="ARBA00023326"/>
    </source>
</evidence>
<keyword evidence="9 13" id="KW-0378">Hydrolase</keyword>
<feature type="chain" id="PRO_5040831075" description="Endo-1,4-beta-xylanase" evidence="15">
    <location>
        <begin position="20"/>
        <end position="219"/>
    </location>
</feature>
<keyword evidence="18" id="KW-1185">Reference proteome</keyword>
<comment type="caution">
    <text evidence="17">The sequence shown here is derived from an EMBL/GenBank/DDBJ whole genome shotgun (WGS) entry which is preliminary data.</text>
</comment>
<gene>
    <name evidence="17" type="ORF">N7476_010587</name>
</gene>
<keyword evidence="11 13" id="KW-0326">Glycosidase</keyword>
<evidence type="ECO:0000256" key="3">
    <source>
        <dbReference type="ARBA" id="ARBA00004851"/>
    </source>
</evidence>
<evidence type="ECO:0000256" key="7">
    <source>
        <dbReference type="ARBA" id="ARBA00022651"/>
    </source>
</evidence>
<dbReference type="Gene3D" id="2.60.120.180">
    <property type="match status" value="1"/>
</dbReference>
<dbReference type="Pfam" id="PF00457">
    <property type="entry name" value="Glyco_hydro_11"/>
    <property type="match status" value="1"/>
</dbReference>
<reference evidence="17" key="1">
    <citation type="submission" date="2022-12" db="EMBL/GenBank/DDBJ databases">
        <authorList>
            <person name="Petersen C."/>
        </authorList>
    </citation>
    <scope>NUCLEOTIDE SEQUENCE</scope>
    <source>
        <strain evidence="17">IBT 21472</strain>
    </source>
</reference>
<keyword evidence="8 15" id="KW-0732">Signal</keyword>
<dbReference type="EC" id="3.2.1.8" evidence="5 13"/>
<evidence type="ECO:0000313" key="18">
    <source>
        <dbReference type="Proteomes" id="UP001147746"/>
    </source>
</evidence>
<keyword evidence="7 13" id="KW-0858">Xylan degradation</keyword>
<dbReference type="InterPro" id="IPR013319">
    <property type="entry name" value="GH11/12"/>
</dbReference>
<dbReference type="GO" id="GO:0031176">
    <property type="term" value="F:endo-1,4-beta-xylanase activity"/>
    <property type="evidence" value="ECO:0007669"/>
    <property type="project" value="UniProtKB-UniRule"/>
</dbReference>
<dbReference type="InterPro" id="IPR001137">
    <property type="entry name" value="Glyco_hydro_11"/>
</dbReference>
<evidence type="ECO:0000256" key="2">
    <source>
        <dbReference type="ARBA" id="ARBA00004613"/>
    </source>
</evidence>
<comment type="subcellular location">
    <subcellularLocation>
        <location evidence="2">Secreted</location>
    </subcellularLocation>
</comment>
<dbReference type="Proteomes" id="UP001147746">
    <property type="component" value="Unassembled WGS sequence"/>
</dbReference>
<reference evidence="17" key="2">
    <citation type="journal article" date="2023" name="IMA Fungus">
        <title>Comparative genomic study of the Penicillium genus elucidates a diverse pangenome and 15 lateral gene transfer events.</title>
        <authorList>
            <person name="Petersen C."/>
            <person name="Sorensen T."/>
            <person name="Nielsen M.R."/>
            <person name="Sondergaard T.E."/>
            <person name="Sorensen J.L."/>
            <person name="Fitzpatrick D.A."/>
            <person name="Frisvad J.C."/>
            <person name="Nielsen K.L."/>
        </authorList>
    </citation>
    <scope>NUCLEOTIDE SEQUENCE</scope>
    <source>
        <strain evidence="17">IBT 21472</strain>
    </source>
</reference>
<keyword evidence="6" id="KW-0964">Secreted</keyword>
<evidence type="ECO:0000256" key="4">
    <source>
        <dbReference type="ARBA" id="ARBA00007792"/>
    </source>
</evidence>
<dbReference type="EMBL" id="JAPZBO010000010">
    <property type="protein sequence ID" value="KAJ5299030.1"/>
    <property type="molecule type" value="Genomic_DNA"/>
</dbReference>
<dbReference type="PRINTS" id="PR00911">
    <property type="entry name" value="GLHYDRLASE11"/>
</dbReference>
<evidence type="ECO:0000259" key="16">
    <source>
        <dbReference type="PROSITE" id="PS51761"/>
    </source>
</evidence>
<dbReference type="GO" id="GO:0005576">
    <property type="term" value="C:extracellular region"/>
    <property type="evidence" value="ECO:0007669"/>
    <property type="project" value="UniProtKB-SubCell"/>
</dbReference>
<evidence type="ECO:0000256" key="15">
    <source>
        <dbReference type="SAM" id="SignalP"/>
    </source>
</evidence>
<accession>A0A9W9U0S8</accession>